<dbReference type="RefSeq" id="WP_123357737.1">
    <property type="nucleotide sequence ID" value="NZ_MOBM01000012.1"/>
</dbReference>
<dbReference type="PROSITE" id="PS50893">
    <property type="entry name" value="ABC_TRANSPORTER_2"/>
    <property type="match status" value="1"/>
</dbReference>
<organism evidence="6 7">
    <name type="scientific">Pseudomonas frederiksbergensis</name>
    <dbReference type="NCBI Taxonomy" id="104087"/>
    <lineage>
        <taxon>Bacteria</taxon>
        <taxon>Pseudomonadati</taxon>
        <taxon>Pseudomonadota</taxon>
        <taxon>Gammaproteobacteria</taxon>
        <taxon>Pseudomonadales</taxon>
        <taxon>Pseudomonadaceae</taxon>
        <taxon>Pseudomonas</taxon>
    </lineage>
</organism>
<dbReference type="InterPro" id="IPR015860">
    <property type="entry name" value="ABC_transpr_TagH-like"/>
</dbReference>
<dbReference type="InterPro" id="IPR029439">
    <property type="entry name" value="Wzt_C"/>
</dbReference>
<dbReference type="InterPro" id="IPR003439">
    <property type="entry name" value="ABC_transporter-like_ATP-bd"/>
</dbReference>
<dbReference type="EMBL" id="MOBM01000012">
    <property type="protein sequence ID" value="RON16514.1"/>
    <property type="molecule type" value="Genomic_DNA"/>
</dbReference>
<dbReference type="Pfam" id="PF14524">
    <property type="entry name" value="Wzt_C"/>
    <property type="match status" value="1"/>
</dbReference>
<accession>A0A423HTI5</accession>
<dbReference type="SMART" id="SM00382">
    <property type="entry name" value="AAA"/>
    <property type="match status" value="1"/>
</dbReference>
<comment type="similarity">
    <text evidence="1">Belongs to the ABC transporter superfamily.</text>
</comment>
<keyword evidence="2" id="KW-0813">Transport</keyword>
<dbReference type="CDD" id="cd10147">
    <property type="entry name" value="Wzt_C-like"/>
    <property type="match status" value="1"/>
</dbReference>
<dbReference type="InterPro" id="IPR017871">
    <property type="entry name" value="ABC_transporter-like_CS"/>
</dbReference>
<dbReference type="InterPro" id="IPR003593">
    <property type="entry name" value="AAA+_ATPase"/>
</dbReference>
<evidence type="ECO:0000259" key="5">
    <source>
        <dbReference type="PROSITE" id="PS50893"/>
    </source>
</evidence>
<reference evidence="6 7" key="1">
    <citation type="submission" date="2016-10" db="EMBL/GenBank/DDBJ databases">
        <title>Comparative genome analysis of multiple Pseudomonas spp. focuses on biocontrol and plant growth promoting traits.</title>
        <authorList>
            <person name="Tao X.-Y."/>
            <person name="Taylor C.G."/>
        </authorList>
    </citation>
    <scope>NUCLEOTIDE SEQUENCE [LARGE SCALE GENOMIC DNA]</scope>
    <source>
        <strain evidence="6 7">36C6</strain>
    </source>
</reference>
<gene>
    <name evidence="6" type="ORF">BK662_08285</name>
</gene>
<dbReference type="Gene3D" id="2.70.50.60">
    <property type="entry name" value="abc- transporter (atp binding component) like domain"/>
    <property type="match status" value="1"/>
</dbReference>
<dbReference type="Gene3D" id="3.40.50.300">
    <property type="entry name" value="P-loop containing nucleotide triphosphate hydrolases"/>
    <property type="match status" value="1"/>
</dbReference>
<evidence type="ECO:0000313" key="6">
    <source>
        <dbReference type="EMBL" id="RON16514.1"/>
    </source>
</evidence>
<dbReference type="GO" id="GO:0005524">
    <property type="term" value="F:ATP binding"/>
    <property type="evidence" value="ECO:0007669"/>
    <property type="project" value="UniProtKB-KW"/>
</dbReference>
<dbReference type="AlphaFoldDB" id="A0A423HTI5"/>
<dbReference type="PROSITE" id="PS00211">
    <property type="entry name" value="ABC_TRANSPORTER_1"/>
    <property type="match status" value="1"/>
</dbReference>
<dbReference type="GO" id="GO:0140359">
    <property type="term" value="F:ABC-type transporter activity"/>
    <property type="evidence" value="ECO:0007669"/>
    <property type="project" value="InterPro"/>
</dbReference>
<dbReference type="InterPro" id="IPR050683">
    <property type="entry name" value="Bact_Polysacc_Export_ATP-bd"/>
</dbReference>
<evidence type="ECO:0000256" key="2">
    <source>
        <dbReference type="ARBA" id="ARBA00022448"/>
    </source>
</evidence>
<dbReference type="Pfam" id="PF00005">
    <property type="entry name" value="ABC_tran"/>
    <property type="match status" value="1"/>
</dbReference>
<keyword evidence="4 6" id="KW-0067">ATP-binding</keyword>
<evidence type="ECO:0000256" key="4">
    <source>
        <dbReference type="ARBA" id="ARBA00022840"/>
    </source>
</evidence>
<dbReference type="SUPFAM" id="SSF52540">
    <property type="entry name" value="P-loop containing nucleoside triphosphate hydrolases"/>
    <property type="match status" value="1"/>
</dbReference>
<dbReference type="Proteomes" id="UP000284002">
    <property type="component" value="Unassembled WGS sequence"/>
</dbReference>
<dbReference type="GO" id="GO:0016020">
    <property type="term" value="C:membrane"/>
    <property type="evidence" value="ECO:0007669"/>
    <property type="project" value="InterPro"/>
</dbReference>
<sequence length="419" mass="45775">MTEVFEDAIVASNICKLYRLYDKPVDRLIEALSLFGKPRHHDFHALSDVSFTVKKGQTVGILGKNGAGKSTLLKILTGVLTPTSGDVKVFGRVASLLELGAGFNPDYTGMENIYFQGTLMGYSHAEMQLRVSAITEFADIGEFINQPVRMYSSGMFARLAFSVAINVDPDVLIVDEALSVGDAGFQLKCMLRMKYMQERGTTILFVSHDTQSVIRFCQAVIVMQAGRIIDYSADVLSATKNYEKNIRNAGPSPMGLAEELHVDVSYEKELGDISEVRFGSGEAKINAVDFLDAAGVPTNHFEPMDEVIMNCYIQSRAEFSNVVIGYSLRNAKGVDVAGDNTLLAGGEISFEEGAYKVSFSYSLNVAPGEYFLYIGMASLDGERVELDQRWPLRKMSVSGGRQAVGVAYCPSTVNVVKVA</sequence>
<dbReference type="PANTHER" id="PTHR46743">
    <property type="entry name" value="TEICHOIC ACIDS EXPORT ATP-BINDING PROTEIN TAGH"/>
    <property type="match status" value="1"/>
</dbReference>
<evidence type="ECO:0000256" key="1">
    <source>
        <dbReference type="ARBA" id="ARBA00005417"/>
    </source>
</evidence>
<feature type="domain" description="ABC transporter" evidence="5">
    <location>
        <begin position="29"/>
        <end position="250"/>
    </location>
</feature>
<protein>
    <submittedName>
        <fullName evidence="6">Polysaccharide ABC transporter ATP-binding protein</fullName>
    </submittedName>
</protein>
<comment type="caution">
    <text evidence="6">The sequence shown here is derived from an EMBL/GenBank/DDBJ whole genome shotgun (WGS) entry which is preliminary data.</text>
</comment>
<dbReference type="PANTHER" id="PTHR46743:SF2">
    <property type="entry name" value="TEICHOIC ACIDS EXPORT ATP-BINDING PROTEIN TAGH"/>
    <property type="match status" value="1"/>
</dbReference>
<evidence type="ECO:0000313" key="7">
    <source>
        <dbReference type="Proteomes" id="UP000284002"/>
    </source>
</evidence>
<name>A0A423HTI5_9PSED</name>
<dbReference type="InterPro" id="IPR027417">
    <property type="entry name" value="P-loop_NTPase"/>
</dbReference>
<keyword evidence="3" id="KW-0547">Nucleotide-binding</keyword>
<evidence type="ECO:0000256" key="3">
    <source>
        <dbReference type="ARBA" id="ARBA00022741"/>
    </source>
</evidence>
<dbReference type="CDD" id="cd03220">
    <property type="entry name" value="ABC_KpsT_Wzt"/>
    <property type="match status" value="1"/>
</dbReference>
<proteinExistence type="inferred from homology"/>
<dbReference type="GO" id="GO:0016887">
    <property type="term" value="F:ATP hydrolysis activity"/>
    <property type="evidence" value="ECO:0007669"/>
    <property type="project" value="InterPro"/>
</dbReference>